<dbReference type="NCBIfam" id="TIGR01205">
    <property type="entry name" value="D_ala_D_alaTIGR"/>
    <property type="match status" value="1"/>
</dbReference>
<evidence type="ECO:0000256" key="14">
    <source>
        <dbReference type="ARBA" id="ARBA00023316"/>
    </source>
</evidence>
<dbReference type="Gene3D" id="3.30.1490.20">
    <property type="entry name" value="ATP-grasp fold, A domain"/>
    <property type="match status" value="1"/>
</dbReference>
<reference evidence="19 20" key="1">
    <citation type="submission" date="2023-09" db="EMBL/GenBank/DDBJ databases">
        <authorList>
            <person name="Rey-Velasco X."/>
        </authorList>
    </citation>
    <scope>NUCLEOTIDE SEQUENCE [LARGE SCALE GENOMIC DNA]</scope>
    <source>
        <strain evidence="19 20">P117</strain>
    </source>
</reference>
<accession>A0ABU2ZMM8</accession>
<evidence type="ECO:0000313" key="20">
    <source>
        <dbReference type="Proteomes" id="UP001253545"/>
    </source>
</evidence>
<dbReference type="InterPro" id="IPR000291">
    <property type="entry name" value="D-Ala_lig_Van_CS"/>
</dbReference>
<evidence type="ECO:0000259" key="18">
    <source>
        <dbReference type="PROSITE" id="PS50975"/>
    </source>
</evidence>
<evidence type="ECO:0000256" key="16">
    <source>
        <dbReference type="HAMAP-Rule" id="MF_00047"/>
    </source>
</evidence>
<dbReference type="Pfam" id="PF07478">
    <property type="entry name" value="Dala_Dala_lig_C"/>
    <property type="match status" value="1"/>
</dbReference>
<evidence type="ECO:0000256" key="17">
    <source>
        <dbReference type="PROSITE-ProRule" id="PRU00409"/>
    </source>
</evidence>
<dbReference type="HAMAP" id="MF_00047">
    <property type="entry name" value="Dala_Dala_lig"/>
    <property type="match status" value="1"/>
</dbReference>
<evidence type="ECO:0000256" key="5">
    <source>
        <dbReference type="ARBA" id="ARBA00004752"/>
    </source>
</evidence>
<sequence>MSNIHLENIQNPKVYGKVAVLLGGMSAEREVSLASGQAILKALQDKGVNAHPFDPKFRSICELNSEGFDRVFIALHGRGGEDGSIQGALEQFNLPYTGTGITGSVLAMDKVLSKLIWHARGLNTAAYLVVSQSDLINKPYKTQDYLDILEELGGKVMVKPSLEGSSLGMTKASSAEELEKAIEHALTFDKNILIEQFIEGPEYTVSILGQRALPSISMKSASGFYDYEAKYHSNTTEYFCPSGLNENDENEVQKLAIEAFEALNGEAWGRVDIMRSPEGIFYLLESNTVPGMTNTSLVPKAAKQAGLSFADLVMAILSQTLPA</sequence>
<dbReference type="InterPro" id="IPR011761">
    <property type="entry name" value="ATP-grasp"/>
</dbReference>
<dbReference type="SUPFAM" id="SSF52440">
    <property type="entry name" value="PreATP-grasp domain"/>
    <property type="match status" value="1"/>
</dbReference>
<evidence type="ECO:0000256" key="15">
    <source>
        <dbReference type="ARBA" id="ARBA00047614"/>
    </source>
</evidence>
<dbReference type="Gene3D" id="3.30.470.20">
    <property type="entry name" value="ATP-grasp fold, B domain"/>
    <property type="match status" value="1"/>
</dbReference>
<comment type="subcellular location">
    <subcellularLocation>
        <location evidence="4 16">Cytoplasm</location>
    </subcellularLocation>
</comment>
<evidence type="ECO:0000256" key="2">
    <source>
        <dbReference type="ARBA" id="ARBA00001946"/>
    </source>
</evidence>
<keyword evidence="14 16" id="KW-0961">Cell wall biogenesis/degradation</keyword>
<dbReference type="NCBIfam" id="NF002378">
    <property type="entry name" value="PRK01372.1"/>
    <property type="match status" value="1"/>
</dbReference>
<dbReference type="Pfam" id="PF01820">
    <property type="entry name" value="Dala_Dala_lig_N"/>
    <property type="match status" value="1"/>
</dbReference>
<evidence type="ECO:0000256" key="11">
    <source>
        <dbReference type="ARBA" id="ARBA00022840"/>
    </source>
</evidence>
<evidence type="ECO:0000256" key="3">
    <source>
        <dbReference type="ARBA" id="ARBA00003921"/>
    </source>
</evidence>
<dbReference type="PIRSF" id="PIRSF039102">
    <property type="entry name" value="Ddl/VanB"/>
    <property type="match status" value="1"/>
</dbReference>
<evidence type="ECO:0000256" key="1">
    <source>
        <dbReference type="ARBA" id="ARBA00001936"/>
    </source>
</evidence>
<dbReference type="RefSeq" id="WP_311367012.1">
    <property type="nucleotide sequence ID" value="NZ_JAVRHX010000001.1"/>
</dbReference>
<dbReference type="EMBL" id="JAVRHX010000001">
    <property type="protein sequence ID" value="MDT0593501.1"/>
    <property type="molecule type" value="Genomic_DNA"/>
</dbReference>
<keyword evidence="8 16" id="KW-0963">Cytoplasm</keyword>
<dbReference type="InterPro" id="IPR016185">
    <property type="entry name" value="PreATP-grasp_dom_sf"/>
</dbReference>
<keyword evidence="12 16" id="KW-0133">Cell shape</keyword>
<dbReference type="GO" id="GO:0008716">
    <property type="term" value="F:D-alanine-D-alanine ligase activity"/>
    <property type="evidence" value="ECO:0007669"/>
    <property type="project" value="UniProtKB-EC"/>
</dbReference>
<dbReference type="InterPro" id="IPR011095">
    <property type="entry name" value="Dala_Dala_lig_C"/>
</dbReference>
<keyword evidence="11 17" id="KW-0067">ATP-binding</keyword>
<comment type="function">
    <text evidence="3 16">Cell wall formation.</text>
</comment>
<evidence type="ECO:0000256" key="8">
    <source>
        <dbReference type="ARBA" id="ARBA00022490"/>
    </source>
</evidence>
<keyword evidence="13 16" id="KW-0573">Peptidoglycan synthesis</keyword>
<dbReference type="InterPro" id="IPR005905">
    <property type="entry name" value="D_ala_D_ala"/>
</dbReference>
<proteinExistence type="inferred from homology"/>
<comment type="similarity">
    <text evidence="6 16">Belongs to the D-alanine--D-alanine ligase family.</text>
</comment>
<comment type="pathway">
    <text evidence="5 16">Cell wall biogenesis; peptidoglycan biosynthesis.</text>
</comment>
<evidence type="ECO:0000256" key="12">
    <source>
        <dbReference type="ARBA" id="ARBA00022960"/>
    </source>
</evidence>
<evidence type="ECO:0000256" key="13">
    <source>
        <dbReference type="ARBA" id="ARBA00022984"/>
    </source>
</evidence>
<dbReference type="InterPro" id="IPR013815">
    <property type="entry name" value="ATP_grasp_subdomain_1"/>
</dbReference>
<evidence type="ECO:0000256" key="9">
    <source>
        <dbReference type="ARBA" id="ARBA00022598"/>
    </source>
</evidence>
<protein>
    <recommendedName>
        <fullName evidence="7 16">D-alanine--D-alanine ligase</fullName>
        <ecNumber evidence="7 16">6.3.2.4</ecNumber>
    </recommendedName>
    <alternativeName>
        <fullName evidence="16">D-Ala-D-Ala ligase</fullName>
    </alternativeName>
    <alternativeName>
        <fullName evidence="16">D-alanylalanine synthetase</fullName>
    </alternativeName>
</protein>
<keyword evidence="10 17" id="KW-0547">Nucleotide-binding</keyword>
<dbReference type="EC" id="6.3.2.4" evidence="7 16"/>
<evidence type="ECO:0000256" key="4">
    <source>
        <dbReference type="ARBA" id="ARBA00004496"/>
    </source>
</evidence>
<organism evidence="19 20">
    <name type="scientific">Glaciecola petra</name>
    <dbReference type="NCBI Taxonomy" id="3075602"/>
    <lineage>
        <taxon>Bacteria</taxon>
        <taxon>Pseudomonadati</taxon>
        <taxon>Pseudomonadota</taxon>
        <taxon>Gammaproteobacteria</taxon>
        <taxon>Alteromonadales</taxon>
        <taxon>Alteromonadaceae</taxon>
        <taxon>Glaciecola</taxon>
    </lineage>
</organism>
<keyword evidence="20" id="KW-1185">Reference proteome</keyword>
<keyword evidence="9 16" id="KW-0436">Ligase</keyword>
<evidence type="ECO:0000313" key="19">
    <source>
        <dbReference type="EMBL" id="MDT0593501.1"/>
    </source>
</evidence>
<comment type="catalytic activity">
    <reaction evidence="15 16">
        <text>2 D-alanine + ATP = D-alanyl-D-alanine + ADP + phosphate + H(+)</text>
        <dbReference type="Rhea" id="RHEA:11224"/>
        <dbReference type="ChEBI" id="CHEBI:15378"/>
        <dbReference type="ChEBI" id="CHEBI:30616"/>
        <dbReference type="ChEBI" id="CHEBI:43474"/>
        <dbReference type="ChEBI" id="CHEBI:57416"/>
        <dbReference type="ChEBI" id="CHEBI:57822"/>
        <dbReference type="ChEBI" id="CHEBI:456216"/>
        <dbReference type="EC" id="6.3.2.4"/>
    </reaction>
</comment>
<dbReference type="SUPFAM" id="SSF56059">
    <property type="entry name" value="Glutathione synthetase ATP-binding domain-like"/>
    <property type="match status" value="1"/>
</dbReference>
<dbReference type="InterPro" id="IPR011127">
    <property type="entry name" value="Dala_Dala_lig_N"/>
</dbReference>
<dbReference type="PANTHER" id="PTHR23132">
    <property type="entry name" value="D-ALANINE--D-ALANINE LIGASE"/>
    <property type="match status" value="1"/>
</dbReference>
<evidence type="ECO:0000256" key="7">
    <source>
        <dbReference type="ARBA" id="ARBA00012216"/>
    </source>
</evidence>
<dbReference type="PROSITE" id="PS50975">
    <property type="entry name" value="ATP_GRASP"/>
    <property type="match status" value="1"/>
</dbReference>
<dbReference type="PROSITE" id="PS00843">
    <property type="entry name" value="DALA_DALA_LIGASE_1"/>
    <property type="match status" value="1"/>
</dbReference>
<comment type="cofactor">
    <cofactor evidence="2">
        <name>Mg(2+)</name>
        <dbReference type="ChEBI" id="CHEBI:18420"/>
    </cofactor>
</comment>
<comment type="cofactor">
    <cofactor evidence="1">
        <name>Mn(2+)</name>
        <dbReference type="ChEBI" id="CHEBI:29035"/>
    </cofactor>
</comment>
<evidence type="ECO:0000256" key="10">
    <source>
        <dbReference type="ARBA" id="ARBA00022741"/>
    </source>
</evidence>
<gene>
    <name evidence="16" type="primary">ddl</name>
    <name evidence="19" type="ORF">RM552_01420</name>
</gene>
<evidence type="ECO:0000256" key="6">
    <source>
        <dbReference type="ARBA" id="ARBA00010871"/>
    </source>
</evidence>
<feature type="domain" description="ATP-grasp" evidence="18">
    <location>
        <begin position="114"/>
        <end position="318"/>
    </location>
</feature>
<dbReference type="Proteomes" id="UP001253545">
    <property type="component" value="Unassembled WGS sequence"/>
</dbReference>
<dbReference type="PANTHER" id="PTHR23132:SF23">
    <property type="entry name" value="D-ALANINE--D-ALANINE LIGASE B"/>
    <property type="match status" value="1"/>
</dbReference>
<comment type="caution">
    <text evidence="19">The sequence shown here is derived from an EMBL/GenBank/DDBJ whole genome shotgun (WGS) entry which is preliminary data.</text>
</comment>
<name>A0ABU2ZMM8_9ALTE</name>
<dbReference type="Gene3D" id="3.40.50.20">
    <property type="match status" value="1"/>
</dbReference>